<evidence type="ECO:0000313" key="2">
    <source>
        <dbReference type="Proteomes" id="UP000231157"/>
    </source>
</evidence>
<organism evidence="1 2">
    <name type="scientific">Candidatus Harrisonbacteria bacterium CG10_big_fil_rev_8_21_14_0_10_40_38</name>
    <dbReference type="NCBI Taxonomy" id="1974583"/>
    <lineage>
        <taxon>Bacteria</taxon>
        <taxon>Candidatus Harrisoniibacteriota</taxon>
    </lineage>
</organism>
<gene>
    <name evidence="1" type="ORF">COU07_02570</name>
</gene>
<comment type="caution">
    <text evidence="1">The sequence shown here is derived from an EMBL/GenBank/DDBJ whole genome shotgun (WGS) entry which is preliminary data.</text>
</comment>
<accession>A0A2H0URQ2</accession>
<dbReference type="Proteomes" id="UP000231157">
    <property type="component" value="Unassembled WGS sequence"/>
</dbReference>
<evidence type="ECO:0000313" key="1">
    <source>
        <dbReference type="EMBL" id="PIR89089.1"/>
    </source>
</evidence>
<reference evidence="2" key="1">
    <citation type="submission" date="2017-09" db="EMBL/GenBank/DDBJ databases">
        <title>Depth-based differentiation of microbial function through sediment-hosted aquifers and enrichment of novel symbionts in the deep terrestrial subsurface.</title>
        <authorList>
            <person name="Probst A.J."/>
            <person name="Ladd B."/>
            <person name="Jarett J.K."/>
            <person name="Geller-Mcgrath D.E."/>
            <person name="Sieber C.M.K."/>
            <person name="Emerson J.B."/>
            <person name="Anantharaman K."/>
            <person name="Thomas B.C."/>
            <person name="Malmstrom R."/>
            <person name="Stieglmeier M."/>
            <person name="Klingl A."/>
            <person name="Woyke T."/>
            <person name="Ryan C.M."/>
            <person name="Banfield J.F."/>
        </authorList>
    </citation>
    <scope>NUCLEOTIDE SEQUENCE [LARGE SCALE GENOMIC DNA]</scope>
</reference>
<dbReference type="EMBL" id="PFAZ01000007">
    <property type="protein sequence ID" value="PIR89089.1"/>
    <property type="molecule type" value="Genomic_DNA"/>
</dbReference>
<dbReference type="AlphaFoldDB" id="A0A2H0URQ2"/>
<name>A0A2H0URQ2_9BACT</name>
<sequence>MRNTNITLAPIPQLVVERLASNSGLQPEDAERQMIELAKFLSVCAEYPGENAPSRVIDDLWHVFVLFTREYQRYCQENFGKFIHHTPTGYAMNNTYQKTRARAQEMFGELDQDLWPENAGGAAICNDCCDDNPGGEHPQG</sequence>
<proteinExistence type="predicted"/>
<protein>
    <submittedName>
        <fullName evidence="1">Uncharacterized protein</fullName>
    </submittedName>
</protein>